<accession>A0A6A6A9Y4</accession>
<proteinExistence type="predicted"/>
<dbReference type="AlphaFoldDB" id="A0A6A6A9Y4"/>
<protein>
    <submittedName>
        <fullName evidence="1">Uncharacterized protein</fullName>
    </submittedName>
</protein>
<dbReference type="Proteomes" id="UP000799771">
    <property type="component" value="Unassembled WGS sequence"/>
</dbReference>
<evidence type="ECO:0000313" key="2">
    <source>
        <dbReference type="Proteomes" id="UP000799771"/>
    </source>
</evidence>
<reference evidence="1" key="1">
    <citation type="journal article" date="2020" name="Stud. Mycol.">
        <title>101 Dothideomycetes genomes: a test case for predicting lifestyles and emergence of pathogens.</title>
        <authorList>
            <person name="Haridas S."/>
            <person name="Albert R."/>
            <person name="Binder M."/>
            <person name="Bloem J."/>
            <person name="Labutti K."/>
            <person name="Salamov A."/>
            <person name="Andreopoulos B."/>
            <person name="Baker S."/>
            <person name="Barry K."/>
            <person name="Bills G."/>
            <person name="Bluhm B."/>
            <person name="Cannon C."/>
            <person name="Castanera R."/>
            <person name="Culley D."/>
            <person name="Daum C."/>
            <person name="Ezra D."/>
            <person name="Gonzalez J."/>
            <person name="Henrissat B."/>
            <person name="Kuo A."/>
            <person name="Liang C."/>
            <person name="Lipzen A."/>
            <person name="Lutzoni F."/>
            <person name="Magnuson J."/>
            <person name="Mondo S."/>
            <person name="Nolan M."/>
            <person name="Ohm R."/>
            <person name="Pangilinan J."/>
            <person name="Park H.-J."/>
            <person name="Ramirez L."/>
            <person name="Alfaro M."/>
            <person name="Sun H."/>
            <person name="Tritt A."/>
            <person name="Yoshinaga Y."/>
            <person name="Zwiers L.-H."/>
            <person name="Turgeon B."/>
            <person name="Goodwin S."/>
            <person name="Spatafora J."/>
            <person name="Crous P."/>
            <person name="Grigoriev I."/>
        </authorList>
    </citation>
    <scope>NUCLEOTIDE SEQUENCE</scope>
    <source>
        <strain evidence="1">CBS 119687</strain>
    </source>
</reference>
<name>A0A6A6A9Y4_9PLEO</name>
<dbReference type="GeneID" id="54407205"/>
<dbReference type="RefSeq" id="XP_033522384.1">
    <property type="nucleotide sequence ID" value="XM_033666773.1"/>
</dbReference>
<organism evidence="1 2">
    <name type="scientific">Dothidotthia symphoricarpi CBS 119687</name>
    <dbReference type="NCBI Taxonomy" id="1392245"/>
    <lineage>
        <taxon>Eukaryota</taxon>
        <taxon>Fungi</taxon>
        <taxon>Dikarya</taxon>
        <taxon>Ascomycota</taxon>
        <taxon>Pezizomycotina</taxon>
        <taxon>Dothideomycetes</taxon>
        <taxon>Pleosporomycetidae</taxon>
        <taxon>Pleosporales</taxon>
        <taxon>Dothidotthiaceae</taxon>
        <taxon>Dothidotthia</taxon>
    </lineage>
</organism>
<keyword evidence="2" id="KW-1185">Reference proteome</keyword>
<gene>
    <name evidence="1" type="ORF">P153DRAFT_358141</name>
</gene>
<evidence type="ECO:0000313" key="1">
    <source>
        <dbReference type="EMBL" id="KAF2127995.1"/>
    </source>
</evidence>
<sequence>MVGMSEQGQLPASIGSRTVLLVSLHGCSCCFWRAAQDVCCLPGLRRVALGRTMHCPTLGLPRDMQANARCLPPGTLLDHRVGDMHRIIPPSDTRPYSHLALPSTVDVAGSHQIDPLELPLLPLTKDNAARQSMVNFNGPIVASARDPRRPWLASLPVSALTTMSASPRMLGLPDAGPTSVSPSNLIALRPQAAFIASLSASDSLSVVATHPPCKQPPSCLHQNGRRQFQRATCAAAAQISRVDGCQKALGGHRTLPSDPRTCTILRCQMMNMRMHQRSARRSLIAWPHAAFIDMQSTAHIPSIDVPGNVVLACTSNSHDINFARC</sequence>
<dbReference type="EMBL" id="ML977509">
    <property type="protein sequence ID" value="KAF2127995.1"/>
    <property type="molecule type" value="Genomic_DNA"/>
</dbReference>